<evidence type="ECO:0000256" key="1">
    <source>
        <dbReference type="SAM" id="MobiDB-lite"/>
    </source>
</evidence>
<reference evidence="2" key="1">
    <citation type="journal article" date="1997" name="J. Virol. Methods">
        <title>RT-PCR detection of dsRNAs associated with La France disease of the cultivated mushroom Agaricus bisporus (Lange) Imbach.</title>
        <authorList>
            <person name="Revill P.A."/>
            <person name="Wright P.J."/>
        </authorList>
    </citation>
    <scope>NUCLEOTIDE SEQUENCE</scope>
</reference>
<evidence type="ECO:0000313" key="2">
    <source>
        <dbReference type="EMBL" id="AAB04778.1"/>
    </source>
</evidence>
<organism evidence="2">
    <name type="scientific">La France disease virus</name>
    <dbReference type="NCBI Taxonomy" id="28373"/>
    <lineage>
        <taxon>Viruses</taxon>
        <taxon>Riboviria</taxon>
        <taxon>Orthornavirae</taxon>
        <taxon>Duplornaviricota</taxon>
        <taxon>Chrymotiviricetes</taxon>
        <taxon>Ghabrivirales</taxon>
        <taxon>Alphatotivirineae</taxon>
        <taxon>Chrysoviridae</taxon>
        <taxon>Chrysovirus</taxon>
        <taxon>Agaricus bisporus virus 1</taxon>
    </lineage>
</organism>
<name>Q83042_9VIRU</name>
<sequence>MSSRSRRSLVPTMSEMDLIVSEMVAGVEMRNATPVTDTCTQGVVTEVNEGSKVLTVQSMEDVSALVNQKIADIEMRERTPNASVLNQENQNQKARGRKEKARADVTTTDPRRRPKVQGNDQKDSGIETPRGESVRPILNMPRSSKHKGQKDQLVSKLQEKIIGRIEVMRANQEEVVTLKTKYDINYDAASKEIDRVILSLCLHNGKIINKCYDGDVVVESLIGWLQVKMVRESDEGYEPGNAHINDMVFYENDGKLNIGRTGNGEMLTLSMVRVQWLTYRRYEISAAALQRVSSEETLNEIDAYTTWCKSVASKLNDDYERASLKEYELQEKQKEQSGVP</sequence>
<feature type="compositionally biased region" description="Basic and acidic residues" evidence="1">
    <location>
        <begin position="120"/>
        <end position="133"/>
    </location>
</feature>
<accession>Q83042</accession>
<feature type="region of interest" description="Disordered" evidence="1">
    <location>
        <begin position="77"/>
        <end position="152"/>
    </location>
</feature>
<proteinExistence type="predicted"/>
<dbReference type="EMBL" id="U62643">
    <property type="protein sequence ID" value="AAB04778.1"/>
    <property type="molecule type" value="Genomic_RNA"/>
</dbReference>
<protein>
    <submittedName>
        <fullName evidence="2">Uncharacterized protein</fullName>
    </submittedName>
</protein>
<feature type="compositionally biased region" description="Polar residues" evidence="1">
    <location>
        <begin position="80"/>
        <end position="93"/>
    </location>
</feature>